<sequence length="343" mass="36344">MQELLGRLGALDPEASQSLRVVACFDELMAGGVGVRGLMSAAAALAGRPVGLVRSPGHAAEVVGPDGIALAPVPPGSNRHRADPLTVWIVDEDLPTVNDRIILERLALALQLRLNGGTRPERRDLASLIDPETPRSERLEIAVRRGLDAGLPHRAVATPLFATWRRRPTGLEDVVPTEHGPVQLSIVDARAEAAADPIGISRPADLVGLPAAARSALVCLRLCTAREPAVRADELGGLAEVLADAPADRPPDQDELALAALAEQTPWVGETVEALTRASTAREAARLASVHHSTMNARLDTMTGALGYHPLDGLGRARFALSALRWRLRRSEAFVLPPPPAGR</sequence>
<evidence type="ECO:0000313" key="1">
    <source>
        <dbReference type="EMBL" id="MBO1901199.1"/>
    </source>
</evidence>
<gene>
    <name evidence="1" type="ORF">J4H92_04450</name>
</gene>
<evidence type="ECO:0008006" key="3">
    <source>
        <dbReference type="Google" id="ProtNLM"/>
    </source>
</evidence>
<dbReference type="RefSeq" id="WP_208096473.1">
    <property type="nucleotide sequence ID" value="NZ_JAGDYM010000004.1"/>
</dbReference>
<dbReference type="Proteomes" id="UP000664382">
    <property type="component" value="Unassembled WGS sequence"/>
</dbReference>
<reference evidence="1" key="1">
    <citation type="submission" date="2021-03" db="EMBL/GenBank/DDBJ databases">
        <title>Leucobacter chromiisoli sp. nov., isolated from chromium-containing soil of chemical plant.</title>
        <authorList>
            <person name="Xu Z."/>
        </authorList>
    </citation>
    <scope>NUCLEOTIDE SEQUENCE</scope>
    <source>
        <strain evidence="1">S27</strain>
    </source>
</reference>
<comment type="caution">
    <text evidence="1">The sequence shown here is derived from an EMBL/GenBank/DDBJ whole genome shotgun (WGS) entry which is preliminary data.</text>
</comment>
<evidence type="ECO:0000313" key="2">
    <source>
        <dbReference type="Proteomes" id="UP000664382"/>
    </source>
</evidence>
<dbReference type="AlphaFoldDB" id="A0A939MHU8"/>
<dbReference type="InterPro" id="IPR042070">
    <property type="entry name" value="PucR_C-HTH_sf"/>
</dbReference>
<dbReference type="EMBL" id="JAGDYM010000004">
    <property type="protein sequence ID" value="MBO1901199.1"/>
    <property type="molecule type" value="Genomic_DNA"/>
</dbReference>
<keyword evidence="2" id="KW-1185">Reference proteome</keyword>
<accession>A0A939MHU8</accession>
<name>A0A939MHU8_9MICO</name>
<dbReference type="Gene3D" id="1.10.10.2840">
    <property type="entry name" value="PucR C-terminal helix-turn-helix domain"/>
    <property type="match status" value="1"/>
</dbReference>
<organism evidence="1 2">
    <name type="scientific">Leucobacter weissii</name>
    <dbReference type="NCBI Taxonomy" id="1983706"/>
    <lineage>
        <taxon>Bacteria</taxon>
        <taxon>Bacillati</taxon>
        <taxon>Actinomycetota</taxon>
        <taxon>Actinomycetes</taxon>
        <taxon>Micrococcales</taxon>
        <taxon>Microbacteriaceae</taxon>
        <taxon>Leucobacter</taxon>
    </lineage>
</organism>
<protein>
    <recommendedName>
        <fullName evidence="3">PucR C-terminal helix-turn-helix domain-containing protein</fullName>
    </recommendedName>
</protein>
<proteinExistence type="predicted"/>